<accession>A0A2P5Y006</accession>
<dbReference type="OrthoDB" id="10456742at2759"/>
<dbReference type="Proteomes" id="UP000239757">
    <property type="component" value="Unassembled WGS sequence"/>
</dbReference>
<reference evidence="2 3" key="1">
    <citation type="submission" date="2015-01" db="EMBL/GenBank/DDBJ databases">
        <title>Genome of allotetraploid Gossypium barbadense reveals genomic plasticity and fiber elongation in cotton evolution.</title>
        <authorList>
            <person name="Chen X."/>
            <person name="Liu X."/>
            <person name="Zhao B."/>
            <person name="Zheng H."/>
            <person name="Hu Y."/>
            <person name="Lu G."/>
            <person name="Yang C."/>
            <person name="Chen J."/>
            <person name="Shan C."/>
            <person name="Zhang L."/>
            <person name="Zhou Y."/>
            <person name="Wang L."/>
            <person name="Guo W."/>
            <person name="Bai Y."/>
            <person name="Ruan J."/>
            <person name="Shangguan X."/>
            <person name="Mao Y."/>
            <person name="Jiang J."/>
            <person name="Zhu Y."/>
            <person name="Lei J."/>
            <person name="Kang H."/>
            <person name="Chen S."/>
            <person name="He X."/>
            <person name="Wang R."/>
            <person name="Wang Y."/>
            <person name="Chen J."/>
            <person name="Wang L."/>
            <person name="Yu S."/>
            <person name="Wang B."/>
            <person name="Wei J."/>
            <person name="Song S."/>
            <person name="Lu X."/>
            <person name="Gao Z."/>
            <person name="Gu W."/>
            <person name="Deng X."/>
            <person name="Ma D."/>
            <person name="Wang S."/>
            <person name="Liang W."/>
            <person name="Fang L."/>
            <person name="Cai C."/>
            <person name="Zhu X."/>
            <person name="Zhou B."/>
            <person name="Zhang Y."/>
            <person name="Chen Z."/>
            <person name="Xu S."/>
            <person name="Zhu R."/>
            <person name="Wang S."/>
            <person name="Zhang T."/>
            <person name="Zhao G."/>
        </authorList>
    </citation>
    <scope>NUCLEOTIDE SEQUENCE [LARGE SCALE GENOMIC DNA]</scope>
    <source>
        <strain evidence="3">cv. Xinhai21</strain>
        <tissue evidence="2">Leaf</tissue>
    </source>
</reference>
<feature type="domain" description="GIL1/IRKI C-terminal" evidence="1">
    <location>
        <begin position="12"/>
        <end position="68"/>
    </location>
</feature>
<organism evidence="2 3">
    <name type="scientific">Gossypium barbadense</name>
    <name type="common">Sea Island cotton</name>
    <name type="synonym">Hibiscus barbadensis</name>
    <dbReference type="NCBI Taxonomy" id="3634"/>
    <lineage>
        <taxon>Eukaryota</taxon>
        <taxon>Viridiplantae</taxon>
        <taxon>Streptophyta</taxon>
        <taxon>Embryophyta</taxon>
        <taxon>Tracheophyta</taxon>
        <taxon>Spermatophyta</taxon>
        <taxon>Magnoliopsida</taxon>
        <taxon>eudicotyledons</taxon>
        <taxon>Gunneridae</taxon>
        <taxon>Pentapetalae</taxon>
        <taxon>rosids</taxon>
        <taxon>malvids</taxon>
        <taxon>Malvales</taxon>
        <taxon>Malvaceae</taxon>
        <taxon>Malvoideae</taxon>
        <taxon>Gossypium</taxon>
    </lineage>
</organism>
<evidence type="ECO:0000313" key="3">
    <source>
        <dbReference type="Proteomes" id="UP000239757"/>
    </source>
</evidence>
<evidence type="ECO:0000259" key="1">
    <source>
        <dbReference type="Pfam" id="PF24994"/>
    </source>
</evidence>
<evidence type="ECO:0000313" key="2">
    <source>
        <dbReference type="EMBL" id="PPS08876.1"/>
    </source>
</evidence>
<dbReference type="Pfam" id="PF24994">
    <property type="entry name" value="GIL1_IRKI_C"/>
    <property type="match status" value="1"/>
</dbReference>
<name>A0A2P5Y006_GOSBA</name>
<protein>
    <recommendedName>
        <fullName evidence="1">GIL1/IRKI C-terminal domain-containing protein</fullName>
    </recommendedName>
</protein>
<dbReference type="AlphaFoldDB" id="A0A2P5Y006"/>
<gene>
    <name evidence="2" type="ORF">GOBAR_AA11757</name>
</gene>
<proteinExistence type="predicted"/>
<sequence length="100" mass="10916">MANALCYIMIAKVKQDCSFLEIYMENVTENSLLSGEINDGNVDARVNFTVVPSQLMGNELVVEDGRVYFDFNKANGYGRNLNNHDAAEGIGHGGVSVVEV</sequence>
<dbReference type="EMBL" id="KZ663937">
    <property type="protein sequence ID" value="PPS08876.1"/>
    <property type="molecule type" value="Genomic_DNA"/>
</dbReference>
<dbReference type="InterPro" id="IPR056813">
    <property type="entry name" value="GIL1_IRKI_C"/>
</dbReference>